<sequence>MKVRELMDKEFVYVSPEESITDVSIRMEKYRKFTSPVLDKEMKLVGWITSLDVMRAFREGKKTVEEVMYPPEETICVKENDPARLAVLKAAEYRVVSIPVLNEDGVVVGIVRSFNIVRTLSQLYEIKVSKVFEAMESELKGVSWDELMEAAAFVTKRETGERIKAKEYEERIKNSTFGEAIWATGGLEKFFVGLIAIGELVIARKVARARK</sequence>
<dbReference type="STRING" id="118062.MCBB_1017"/>
<dbReference type="InterPro" id="IPR016486">
    <property type="entry name" value="UCP006591_CBS"/>
</dbReference>
<protein>
    <recommendedName>
        <fullName evidence="3">CBS domain-containing protein</fullName>
    </recommendedName>
</protein>
<dbReference type="EMBL" id="LT607756">
    <property type="protein sequence ID" value="SCG85577.1"/>
    <property type="molecule type" value="Genomic_DNA"/>
</dbReference>
<feature type="domain" description="CBS" evidence="3">
    <location>
        <begin position="68"/>
        <end position="128"/>
    </location>
</feature>
<evidence type="ECO:0000313" key="4">
    <source>
        <dbReference type="EMBL" id="SCG85577.1"/>
    </source>
</evidence>
<gene>
    <name evidence="4" type="ORF">MCBB_1017</name>
</gene>
<dbReference type="PANTHER" id="PTHR43080">
    <property type="entry name" value="CBS DOMAIN-CONTAINING PROTEIN CBSX3, MITOCHONDRIAL"/>
    <property type="match status" value="1"/>
</dbReference>
<feature type="domain" description="CBS" evidence="3">
    <location>
        <begin position="7"/>
        <end position="63"/>
    </location>
</feature>
<evidence type="ECO:0000259" key="3">
    <source>
        <dbReference type="PROSITE" id="PS51371"/>
    </source>
</evidence>
<dbReference type="RefSeq" id="WP_071906724.1">
    <property type="nucleotide sequence ID" value="NZ_LT607756.1"/>
</dbReference>
<dbReference type="PANTHER" id="PTHR43080:SF2">
    <property type="entry name" value="CBS DOMAIN-CONTAINING PROTEIN"/>
    <property type="match status" value="1"/>
</dbReference>
<proteinExistence type="predicted"/>
<evidence type="ECO:0000313" key="5">
    <source>
        <dbReference type="Proteomes" id="UP000094707"/>
    </source>
</evidence>
<dbReference type="SUPFAM" id="SSF54631">
    <property type="entry name" value="CBS-domain pair"/>
    <property type="match status" value="1"/>
</dbReference>
<dbReference type="SMART" id="SM00116">
    <property type="entry name" value="CBS"/>
    <property type="match status" value="2"/>
</dbReference>
<dbReference type="CDD" id="cd02205">
    <property type="entry name" value="CBS_pair_SF"/>
    <property type="match status" value="1"/>
</dbReference>
<organism evidence="4 5">
    <name type="scientific">Methanobacterium congolense</name>
    <dbReference type="NCBI Taxonomy" id="118062"/>
    <lineage>
        <taxon>Archaea</taxon>
        <taxon>Methanobacteriati</taxon>
        <taxon>Methanobacteriota</taxon>
        <taxon>Methanomada group</taxon>
        <taxon>Methanobacteria</taxon>
        <taxon>Methanobacteriales</taxon>
        <taxon>Methanobacteriaceae</taxon>
        <taxon>Methanobacterium</taxon>
    </lineage>
</organism>
<dbReference type="Proteomes" id="UP000094707">
    <property type="component" value="Chromosome I"/>
</dbReference>
<dbReference type="InterPro" id="IPR051257">
    <property type="entry name" value="Diverse_CBS-Domain"/>
</dbReference>
<evidence type="ECO:0000256" key="1">
    <source>
        <dbReference type="ARBA" id="ARBA00023122"/>
    </source>
</evidence>
<dbReference type="Gene3D" id="3.10.580.10">
    <property type="entry name" value="CBS-domain"/>
    <property type="match status" value="2"/>
</dbReference>
<dbReference type="PATRIC" id="fig|129848.4.peg.1023"/>
<keyword evidence="1 2" id="KW-0129">CBS domain</keyword>
<dbReference type="PIRSF" id="PIRSF006591">
    <property type="entry name" value="UCP006591_CBS_MJ1004"/>
    <property type="match status" value="1"/>
</dbReference>
<dbReference type="AlphaFoldDB" id="A0A1D3L1V1"/>
<dbReference type="KEGG" id="mcub:MCBB_1017"/>
<keyword evidence="5" id="KW-1185">Reference proteome</keyword>
<dbReference type="InterPro" id="IPR046342">
    <property type="entry name" value="CBS_dom_sf"/>
</dbReference>
<accession>A0A1D3L1V1</accession>
<reference evidence="4 5" key="1">
    <citation type="submission" date="2016-08" db="EMBL/GenBank/DDBJ databases">
        <authorList>
            <person name="Seilhamer J.J."/>
        </authorList>
    </citation>
    <scope>NUCLEOTIDE SEQUENCE [LARGE SCALE GENOMIC DNA]</scope>
    <source>
        <strain evidence="4">Buetzberg</strain>
    </source>
</reference>
<dbReference type="PROSITE" id="PS51371">
    <property type="entry name" value="CBS"/>
    <property type="match status" value="2"/>
</dbReference>
<evidence type="ECO:0000256" key="2">
    <source>
        <dbReference type="PROSITE-ProRule" id="PRU00703"/>
    </source>
</evidence>
<dbReference type="Pfam" id="PF00571">
    <property type="entry name" value="CBS"/>
    <property type="match status" value="2"/>
</dbReference>
<name>A0A1D3L1V1_9EURY</name>
<dbReference type="InterPro" id="IPR000644">
    <property type="entry name" value="CBS_dom"/>
</dbReference>
<dbReference type="GeneID" id="30411865"/>
<dbReference type="OrthoDB" id="43333at2157"/>